<dbReference type="STRING" id="869210.Marky_1273"/>
<dbReference type="eggNOG" id="COG0183">
    <property type="taxonomic scope" value="Bacteria"/>
</dbReference>
<dbReference type="EC" id="2.3.1.16" evidence="5"/>
<proteinExistence type="inferred from homology"/>
<dbReference type="PROSITE" id="PS00737">
    <property type="entry name" value="THIOLASE_2"/>
    <property type="match status" value="1"/>
</dbReference>
<keyword evidence="4 7" id="KW-0012">Acyltransferase</keyword>
<comment type="similarity">
    <text evidence="2 7">Belongs to the thiolase-like superfamily. Thiolase family.</text>
</comment>
<evidence type="ECO:0000313" key="11">
    <source>
        <dbReference type="Proteomes" id="UP000007030"/>
    </source>
</evidence>
<dbReference type="Proteomes" id="UP000007030">
    <property type="component" value="Chromosome"/>
</dbReference>
<protein>
    <recommendedName>
        <fullName evidence="5">acetyl-CoA C-acyltransferase</fullName>
        <ecNumber evidence="5">2.3.1.16</ecNumber>
    </recommendedName>
</protein>
<dbReference type="GO" id="GO:0010124">
    <property type="term" value="P:phenylacetate catabolic process"/>
    <property type="evidence" value="ECO:0007669"/>
    <property type="project" value="TreeGrafter"/>
</dbReference>
<dbReference type="EMBL" id="CP002630">
    <property type="protein sequence ID" value="AEB12013.1"/>
    <property type="molecule type" value="Genomic_DNA"/>
</dbReference>
<evidence type="ECO:0000256" key="2">
    <source>
        <dbReference type="ARBA" id="ARBA00010982"/>
    </source>
</evidence>
<feature type="active site" description="Proton acceptor" evidence="6">
    <location>
        <position position="387"/>
    </location>
</feature>
<dbReference type="InterPro" id="IPR020613">
    <property type="entry name" value="Thiolase_CS"/>
</dbReference>
<accession>F2NK42</accession>
<dbReference type="InterPro" id="IPR016039">
    <property type="entry name" value="Thiolase-like"/>
</dbReference>
<dbReference type="HOGENOM" id="CLU_031026_2_2_0"/>
<feature type="active site" description="Proton acceptor" evidence="6">
    <location>
        <position position="356"/>
    </location>
</feature>
<dbReference type="PANTHER" id="PTHR43853">
    <property type="entry name" value="3-KETOACYL-COA THIOLASE, PEROXISOMAL"/>
    <property type="match status" value="1"/>
</dbReference>
<dbReference type="RefSeq" id="WP_013704060.1">
    <property type="nucleotide sequence ID" value="NC_015387.1"/>
</dbReference>
<evidence type="ECO:0000259" key="8">
    <source>
        <dbReference type="Pfam" id="PF00108"/>
    </source>
</evidence>
<dbReference type="InterPro" id="IPR020616">
    <property type="entry name" value="Thiolase_N"/>
</dbReference>
<evidence type="ECO:0000256" key="5">
    <source>
        <dbReference type="ARBA" id="ARBA00024073"/>
    </source>
</evidence>
<feature type="domain" description="Thiolase C-terminal" evidence="9">
    <location>
        <begin position="275"/>
        <end position="400"/>
    </location>
</feature>
<dbReference type="PROSITE" id="PS00098">
    <property type="entry name" value="THIOLASE_1"/>
    <property type="match status" value="1"/>
</dbReference>
<dbReference type="InterPro" id="IPR050215">
    <property type="entry name" value="Thiolase-like_sf_Thiolase"/>
</dbReference>
<gene>
    <name evidence="10" type="ordered locus">Marky_1273</name>
</gene>
<dbReference type="InterPro" id="IPR002155">
    <property type="entry name" value="Thiolase"/>
</dbReference>
<name>F2NK42_MARHT</name>
<dbReference type="OrthoDB" id="23995at2"/>
<dbReference type="PIRSF" id="PIRSF000429">
    <property type="entry name" value="Ac-CoA_Ac_transf"/>
    <property type="match status" value="1"/>
</dbReference>
<comment type="pathway">
    <text evidence="1">Lipid metabolism.</text>
</comment>
<dbReference type="FunFam" id="3.40.47.10:FF:000010">
    <property type="entry name" value="Acetyl-CoA acetyltransferase (Thiolase)"/>
    <property type="match status" value="1"/>
</dbReference>
<keyword evidence="11" id="KW-1185">Reference proteome</keyword>
<dbReference type="CDD" id="cd00751">
    <property type="entry name" value="thiolase"/>
    <property type="match status" value="1"/>
</dbReference>
<dbReference type="Pfam" id="PF00108">
    <property type="entry name" value="Thiolase_N"/>
    <property type="match status" value="1"/>
</dbReference>
<dbReference type="Gene3D" id="3.40.47.10">
    <property type="match status" value="1"/>
</dbReference>
<dbReference type="KEGG" id="mhd:Marky_1273"/>
<dbReference type="PROSITE" id="PS00099">
    <property type="entry name" value="THIOLASE_3"/>
    <property type="match status" value="1"/>
</dbReference>
<evidence type="ECO:0000256" key="1">
    <source>
        <dbReference type="ARBA" id="ARBA00005189"/>
    </source>
</evidence>
<evidence type="ECO:0000256" key="6">
    <source>
        <dbReference type="PIRSR" id="PIRSR000429-1"/>
    </source>
</evidence>
<evidence type="ECO:0000259" key="9">
    <source>
        <dbReference type="Pfam" id="PF02803"/>
    </source>
</evidence>
<feature type="active site" description="Acyl-thioester intermediate" evidence="6">
    <location>
        <position position="89"/>
    </location>
</feature>
<dbReference type="AlphaFoldDB" id="F2NK42"/>
<organism evidence="10 11">
    <name type="scientific">Marinithermus hydrothermalis (strain DSM 14884 / JCM 11576 / T1)</name>
    <dbReference type="NCBI Taxonomy" id="869210"/>
    <lineage>
        <taxon>Bacteria</taxon>
        <taxon>Thermotogati</taxon>
        <taxon>Deinococcota</taxon>
        <taxon>Deinococci</taxon>
        <taxon>Thermales</taxon>
        <taxon>Thermaceae</taxon>
        <taxon>Marinithermus</taxon>
    </lineage>
</organism>
<dbReference type="GO" id="GO:0005737">
    <property type="term" value="C:cytoplasm"/>
    <property type="evidence" value="ECO:0007669"/>
    <property type="project" value="UniProtKB-ARBA"/>
</dbReference>
<keyword evidence="3 7" id="KW-0808">Transferase</keyword>
<evidence type="ECO:0000256" key="7">
    <source>
        <dbReference type="RuleBase" id="RU003557"/>
    </source>
</evidence>
<dbReference type="InterPro" id="IPR020615">
    <property type="entry name" value="Thiolase_acyl_enz_int_AS"/>
</dbReference>
<dbReference type="InterPro" id="IPR020617">
    <property type="entry name" value="Thiolase_C"/>
</dbReference>
<evidence type="ECO:0000256" key="4">
    <source>
        <dbReference type="ARBA" id="ARBA00023315"/>
    </source>
</evidence>
<feature type="domain" description="Thiolase N-terminal" evidence="8">
    <location>
        <begin position="5"/>
        <end position="267"/>
    </location>
</feature>
<evidence type="ECO:0000256" key="3">
    <source>
        <dbReference type="ARBA" id="ARBA00022679"/>
    </source>
</evidence>
<dbReference type="SUPFAM" id="SSF53901">
    <property type="entry name" value="Thiolase-like"/>
    <property type="match status" value="2"/>
</dbReference>
<dbReference type="PANTHER" id="PTHR43853:SF2">
    <property type="entry name" value="3-OXOADIPYL-COA_3-OXO-5,6-DEHYDROSUBERYL-COA THIOLASE"/>
    <property type="match status" value="1"/>
</dbReference>
<dbReference type="Pfam" id="PF02803">
    <property type="entry name" value="Thiolase_C"/>
    <property type="match status" value="1"/>
</dbReference>
<sequence>MKEAWIVEAVRTPIGKHGGALATVRPDDLGALVLKALMERSGVPMEDVEDVYMGCANQAGEDNRNVARMSLLLAGFPVEVAGTTINRLCGSGLDAVANAARAIMLGEADVYIGAGVESMSRAPWAVPKSERPFATGNLTMYDTTLGWRFVNPRMKAMYGTESMGETAENLAQEYRIPREAQDAFALRSHEKAIRAIDAGRFKAEIVPVEVRLRKETRWVDTDEGPRRDTSLEKLAALRPVFREGGTVTAGNSSSLNDGAAAVLVVSKDYAQAHGLKPLAKIRSMAVAGVPPRIMGIGPVPATKKALERAGLGMQDLGLIELNEAFAAQSLAVLSEWGMDPEDPRLNPNGGAIALGHPLGCSGARILTTLVHEMQRRSEVEFGLATMCIGVGQGIAMVVEKV</sequence>
<dbReference type="NCBIfam" id="TIGR01930">
    <property type="entry name" value="AcCoA-C-Actrans"/>
    <property type="match status" value="1"/>
</dbReference>
<dbReference type="InterPro" id="IPR020610">
    <property type="entry name" value="Thiolase_AS"/>
</dbReference>
<reference evidence="10 11" key="1">
    <citation type="journal article" date="2012" name="Stand. Genomic Sci.">
        <title>Complete genome sequence of the aerobic, heterotroph Marinithermus hydrothermalis type strain (T1(T)) from a deep-sea hydrothermal vent chimney.</title>
        <authorList>
            <person name="Copeland A."/>
            <person name="Gu W."/>
            <person name="Yasawong M."/>
            <person name="Lapidus A."/>
            <person name="Lucas S."/>
            <person name="Deshpande S."/>
            <person name="Pagani I."/>
            <person name="Tapia R."/>
            <person name="Cheng J.F."/>
            <person name="Goodwin L.A."/>
            <person name="Pitluck S."/>
            <person name="Liolios K."/>
            <person name="Ivanova N."/>
            <person name="Mavromatis K."/>
            <person name="Mikhailova N."/>
            <person name="Pati A."/>
            <person name="Chen A."/>
            <person name="Palaniappan K."/>
            <person name="Land M."/>
            <person name="Pan C."/>
            <person name="Brambilla E.M."/>
            <person name="Rohde M."/>
            <person name="Tindall B.J."/>
            <person name="Sikorski J."/>
            <person name="Goker M."/>
            <person name="Detter J.C."/>
            <person name="Bristow J."/>
            <person name="Eisen J.A."/>
            <person name="Markowitz V."/>
            <person name="Hugenholtz P."/>
            <person name="Kyrpides N.C."/>
            <person name="Klenk H.P."/>
            <person name="Woyke T."/>
        </authorList>
    </citation>
    <scope>NUCLEOTIDE SEQUENCE [LARGE SCALE GENOMIC DNA]</scope>
    <source>
        <strain evidence="11">DSM 14884 / JCM 11576 / T1</strain>
    </source>
</reference>
<dbReference type="GO" id="GO:0003988">
    <property type="term" value="F:acetyl-CoA C-acyltransferase activity"/>
    <property type="evidence" value="ECO:0007669"/>
    <property type="project" value="UniProtKB-EC"/>
</dbReference>
<evidence type="ECO:0000313" key="10">
    <source>
        <dbReference type="EMBL" id="AEB12013.1"/>
    </source>
</evidence>
<dbReference type="GO" id="GO:0006635">
    <property type="term" value="P:fatty acid beta-oxidation"/>
    <property type="evidence" value="ECO:0007669"/>
    <property type="project" value="TreeGrafter"/>
</dbReference>